<dbReference type="Pfam" id="PF00145">
    <property type="entry name" value="DNA_methylase"/>
    <property type="match status" value="1"/>
</dbReference>
<dbReference type="GO" id="GO:0032259">
    <property type="term" value="P:methylation"/>
    <property type="evidence" value="ECO:0007669"/>
    <property type="project" value="UniProtKB-KW"/>
</dbReference>
<keyword evidence="5" id="KW-1185">Reference proteome</keyword>
<dbReference type="EMBL" id="KC171647">
    <property type="protein sequence ID" value="AGZ17394.1"/>
    <property type="molecule type" value="Genomic_DNA"/>
</dbReference>
<evidence type="ECO:0000313" key="5">
    <source>
        <dbReference type="Proteomes" id="UP000017780"/>
    </source>
</evidence>
<dbReference type="InterPro" id="IPR001525">
    <property type="entry name" value="C5_MeTfrase"/>
</dbReference>
<sequence>MRSLELFAGIGGIALAEQMAGIEVAGLCEYADYPRMILKKHWPDVPLFKDVKKLDREELTNAGISPDSIDIVSGEMKKKIKHAIAYIILAVWTGIIIYGFASFLWDWVVKPFIEFGIVKSLTILIFVIGAGTVVWFVLWSGEKLVKWLLKE</sequence>
<accession>U5U426</accession>
<evidence type="ECO:0000313" key="4">
    <source>
        <dbReference type="EMBL" id="AGZ17394.1"/>
    </source>
</evidence>
<keyword evidence="2 4" id="KW-0808">Transferase</keyword>
<keyword evidence="3" id="KW-1133">Transmembrane helix</keyword>
<gene>
    <name evidence="4" type="ORF">PL1_43</name>
</gene>
<dbReference type="RefSeq" id="YP_008767349.1">
    <property type="nucleotide sequence ID" value="NC_022757.1"/>
</dbReference>
<keyword evidence="3" id="KW-0472">Membrane</keyword>
<protein>
    <submittedName>
        <fullName evidence="4">Cytosine-specific methyltransferase</fullName>
    </submittedName>
</protein>
<proteinExistence type="predicted"/>
<dbReference type="KEGG" id="vg:17503634"/>
<dbReference type="GO" id="GO:0008168">
    <property type="term" value="F:methyltransferase activity"/>
    <property type="evidence" value="ECO:0007669"/>
    <property type="project" value="UniProtKB-KW"/>
</dbReference>
<dbReference type="InterPro" id="IPR029063">
    <property type="entry name" value="SAM-dependent_MTases_sf"/>
</dbReference>
<dbReference type="Gene3D" id="3.40.50.150">
    <property type="entry name" value="Vaccinia Virus protein VP39"/>
    <property type="match status" value="1"/>
</dbReference>
<name>U5U426_9CAUD</name>
<feature type="transmembrane region" description="Helical" evidence="3">
    <location>
        <begin position="117"/>
        <end position="139"/>
    </location>
</feature>
<dbReference type="Proteomes" id="UP000017780">
    <property type="component" value="Segment"/>
</dbReference>
<evidence type="ECO:0000256" key="3">
    <source>
        <dbReference type="SAM" id="Phobius"/>
    </source>
</evidence>
<dbReference type="SUPFAM" id="SSF53335">
    <property type="entry name" value="S-adenosyl-L-methionine-dependent methyltransferases"/>
    <property type="match status" value="1"/>
</dbReference>
<evidence type="ECO:0000256" key="2">
    <source>
        <dbReference type="ARBA" id="ARBA00022679"/>
    </source>
</evidence>
<feature type="transmembrane region" description="Helical" evidence="3">
    <location>
        <begin position="83"/>
        <end position="105"/>
    </location>
</feature>
<keyword evidence="3" id="KW-0812">Transmembrane</keyword>
<reference evidence="4 5" key="1">
    <citation type="journal article" date="2014" name="Genome Announc.">
        <title>Complete Genome Sequences of Lactobacillus Phages J-1 and PL-1.</title>
        <authorList>
            <person name="Dieterle M.E."/>
            <person name="Jacobs-Sera D."/>
            <person name="Russell D."/>
            <person name="Hatfull G."/>
            <person name="Piuri M."/>
        </authorList>
    </citation>
    <scope>NUCLEOTIDE SEQUENCE [LARGE SCALE GENOMIC DNA]</scope>
</reference>
<dbReference type="GeneID" id="17503634"/>
<organism evidence="4 5">
    <name type="scientific">Lactobacillus phage PL-1</name>
    <dbReference type="NCBI Taxonomy" id="39103"/>
    <lineage>
        <taxon>Viruses</taxon>
        <taxon>Duplodnaviria</taxon>
        <taxon>Heunggongvirae</taxon>
        <taxon>Uroviricota</taxon>
        <taxon>Caudoviricetes</taxon>
        <taxon>Junavirus</taxon>
        <taxon>Junavirus PL1</taxon>
    </lineage>
</organism>
<evidence type="ECO:0000256" key="1">
    <source>
        <dbReference type="ARBA" id="ARBA00022603"/>
    </source>
</evidence>
<keyword evidence="1 4" id="KW-0489">Methyltransferase</keyword>